<organism evidence="1">
    <name type="scientific">marine sediment metagenome</name>
    <dbReference type="NCBI Taxonomy" id="412755"/>
    <lineage>
        <taxon>unclassified sequences</taxon>
        <taxon>metagenomes</taxon>
        <taxon>ecological metagenomes</taxon>
    </lineage>
</organism>
<proteinExistence type="predicted"/>
<dbReference type="EMBL" id="LAZR01044992">
    <property type="protein sequence ID" value="KKL00958.1"/>
    <property type="molecule type" value="Genomic_DNA"/>
</dbReference>
<feature type="non-terminal residue" evidence="1">
    <location>
        <position position="457"/>
    </location>
</feature>
<feature type="non-terminal residue" evidence="1">
    <location>
        <position position="1"/>
    </location>
</feature>
<dbReference type="AlphaFoldDB" id="A0A0F9A148"/>
<gene>
    <name evidence="1" type="ORF">LCGC14_2627740</name>
</gene>
<accession>A0A0F9A148</accession>
<sequence>FMSSLAAELEDIINGGDKTKRAVAKQSLSMLEAGTTDLAFGTGLHAIGRMGSMGLRFAGRISGAQSPEVKQAIQEARDGGLGIGAIELNKPFVNIVARVGGVMPLVGGPLRTGREIKGAKVSRELKHILDDVSPPIDLPALGVKMTESARGALNARRALASERYAAMHRMLDEVSKRAQAAGQSDAIIPTQAIREQASVLLGQLDELPRTAEGVAVGFKASSDEGFVASLQAFAELPEAITPQQLEALQKNLNASARSRSGAKMGANEFRIITSLNTATWDALGKAEGLPEPALAAIRKAKGSWVNLKSLEETAAAGAFKRVDRNFFSAGFEKAGSAEIDEIANLYISSQSTLRSPKFIDGLEQLVGKKNRKALARAILHRAADPKEGLALVNLDPVTGQMRRGSSEIAVFDAQAMRRKLGLSDPEGLIGSGGMRQNRAALGKLLEGTPVSVAQIDS</sequence>
<comment type="caution">
    <text evidence="1">The sequence shown here is derived from an EMBL/GenBank/DDBJ whole genome shotgun (WGS) entry which is preliminary data.</text>
</comment>
<reference evidence="1" key="1">
    <citation type="journal article" date="2015" name="Nature">
        <title>Complex archaea that bridge the gap between prokaryotes and eukaryotes.</title>
        <authorList>
            <person name="Spang A."/>
            <person name="Saw J.H."/>
            <person name="Jorgensen S.L."/>
            <person name="Zaremba-Niedzwiedzka K."/>
            <person name="Martijn J."/>
            <person name="Lind A.E."/>
            <person name="van Eijk R."/>
            <person name="Schleper C."/>
            <person name="Guy L."/>
            <person name="Ettema T.J."/>
        </authorList>
    </citation>
    <scope>NUCLEOTIDE SEQUENCE</scope>
</reference>
<protein>
    <submittedName>
        <fullName evidence="1">Uncharacterized protein</fullName>
    </submittedName>
</protein>
<evidence type="ECO:0000313" key="1">
    <source>
        <dbReference type="EMBL" id="KKL00958.1"/>
    </source>
</evidence>
<name>A0A0F9A148_9ZZZZ</name>